<name>A0A9D9NFN3_9BACT</name>
<sequence length="341" mass="36429">MKIYRFRQIMALVAMLAAAGCSKDGHSVADTGTQVFPLEISAPVAGKVRTMTTANETAVSSLQVFVFRENGVLEAYGKSDGSKVTAECTSGMKTIVALANAPDITDISDKASLDMKVSRLEDNRDAFVMYGSYSAEITSASGTVTVPVTRLVARISIQKITNRLSLPQYSNSSVQIKKIYLINVAGDMIYGDTGEYGHDKSVKSGYVPSVWLNKGKCDGDGDMPALLSSGELKSASAAHGSSYTASHYFYCYPNPASSDASVPDGKSGYTRLVVEVSVEGRVFYYPVSIPGIENNHTYNISELVITKLGSEDPNVPVSYDSASFSITVNPWESGSDSSVTI</sequence>
<feature type="domain" description="Major fimbrial subunit protein N-terminal" evidence="6">
    <location>
        <begin position="51"/>
        <end position="136"/>
    </location>
</feature>
<feature type="signal peptide" evidence="5">
    <location>
        <begin position="1"/>
        <end position="19"/>
    </location>
</feature>
<organism evidence="7 8">
    <name type="scientific">Candidatus Cryptobacteroides faecavium</name>
    <dbReference type="NCBI Taxonomy" id="2840762"/>
    <lineage>
        <taxon>Bacteria</taxon>
        <taxon>Pseudomonadati</taxon>
        <taxon>Bacteroidota</taxon>
        <taxon>Bacteroidia</taxon>
        <taxon>Bacteroidales</taxon>
        <taxon>Candidatus Cryptobacteroides</taxon>
    </lineage>
</organism>
<evidence type="ECO:0000256" key="5">
    <source>
        <dbReference type="SAM" id="SignalP"/>
    </source>
</evidence>
<dbReference type="GO" id="GO:0009289">
    <property type="term" value="C:pilus"/>
    <property type="evidence" value="ECO:0007669"/>
    <property type="project" value="UniProtKB-SubCell"/>
</dbReference>
<dbReference type="Pfam" id="PF06321">
    <property type="entry name" value="P_gingi_FimA"/>
    <property type="match status" value="1"/>
</dbReference>
<reference evidence="7" key="1">
    <citation type="submission" date="2020-10" db="EMBL/GenBank/DDBJ databases">
        <authorList>
            <person name="Gilroy R."/>
        </authorList>
    </citation>
    <scope>NUCLEOTIDE SEQUENCE</scope>
    <source>
        <strain evidence="7">B2-22910</strain>
    </source>
</reference>
<evidence type="ECO:0000259" key="6">
    <source>
        <dbReference type="Pfam" id="PF06321"/>
    </source>
</evidence>
<proteinExistence type="inferred from homology"/>
<comment type="caution">
    <text evidence="7">The sequence shown here is derived from an EMBL/GenBank/DDBJ whole genome shotgun (WGS) entry which is preliminary data.</text>
</comment>
<dbReference type="AlphaFoldDB" id="A0A9D9NFN3"/>
<dbReference type="Proteomes" id="UP000823603">
    <property type="component" value="Unassembled WGS sequence"/>
</dbReference>
<evidence type="ECO:0000256" key="2">
    <source>
        <dbReference type="ARBA" id="ARBA00006011"/>
    </source>
</evidence>
<evidence type="ECO:0000256" key="4">
    <source>
        <dbReference type="ARBA" id="ARBA00023263"/>
    </source>
</evidence>
<dbReference type="Gene3D" id="2.60.40.2580">
    <property type="match status" value="1"/>
</dbReference>
<keyword evidence="4" id="KW-0281">Fimbrium</keyword>
<reference evidence="7" key="2">
    <citation type="journal article" date="2021" name="PeerJ">
        <title>Extensive microbial diversity within the chicken gut microbiome revealed by metagenomics and culture.</title>
        <authorList>
            <person name="Gilroy R."/>
            <person name="Ravi A."/>
            <person name="Getino M."/>
            <person name="Pursley I."/>
            <person name="Horton D.L."/>
            <person name="Alikhan N.F."/>
            <person name="Baker D."/>
            <person name="Gharbi K."/>
            <person name="Hall N."/>
            <person name="Watson M."/>
            <person name="Adriaenssens E.M."/>
            <person name="Foster-Nyarko E."/>
            <person name="Jarju S."/>
            <person name="Secka A."/>
            <person name="Antonio M."/>
            <person name="Oren A."/>
            <person name="Chaudhuri R.R."/>
            <person name="La Ragione R."/>
            <person name="Hildebrand F."/>
            <person name="Pallen M.J."/>
        </authorList>
    </citation>
    <scope>NUCLEOTIDE SEQUENCE</scope>
    <source>
        <strain evidence="7">B2-22910</strain>
    </source>
</reference>
<comment type="similarity">
    <text evidence="2">Belongs to the bacteroidetes fimbrillin superfamily. FimA/Mfa1 family.</text>
</comment>
<comment type="subcellular location">
    <subcellularLocation>
        <location evidence="1">Fimbrium</location>
    </subcellularLocation>
</comment>
<dbReference type="EMBL" id="JADIMB010000085">
    <property type="protein sequence ID" value="MBO8471305.1"/>
    <property type="molecule type" value="Genomic_DNA"/>
</dbReference>
<gene>
    <name evidence="7" type="ORF">IAB82_05870</name>
</gene>
<keyword evidence="3 5" id="KW-0732">Signal</keyword>
<feature type="chain" id="PRO_5039599864" evidence="5">
    <location>
        <begin position="20"/>
        <end position="341"/>
    </location>
</feature>
<dbReference type="PROSITE" id="PS51257">
    <property type="entry name" value="PROKAR_LIPOPROTEIN"/>
    <property type="match status" value="1"/>
</dbReference>
<dbReference type="Gene3D" id="2.60.40.3690">
    <property type="match status" value="1"/>
</dbReference>
<evidence type="ECO:0000313" key="8">
    <source>
        <dbReference type="Proteomes" id="UP000823603"/>
    </source>
</evidence>
<dbReference type="InterPro" id="IPR029141">
    <property type="entry name" value="FimA_N"/>
</dbReference>
<evidence type="ECO:0000313" key="7">
    <source>
        <dbReference type="EMBL" id="MBO8471305.1"/>
    </source>
</evidence>
<accession>A0A9D9NFN3</accession>
<protein>
    <submittedName>
        <fullName evidence="7">FimB/Mfa2 family fimbrial subunit</fullName>
    </submittedName>
</protein>
<evidence type="ECO:0000256" key="1">
    <source>
        <dbReference type="ARBA" id="ARBA00004561"/>
    </source>
</evidence>
<evidence type="ECO:0000256" key="3">
    <source>
        <dbReference type="ARBA" id="ARBA00022729"/>
    </source>
</evidence>